<reference evidence="1 2" key="1">
    <citation type="journal article" date="2019" name="Sci. Rep.">
        <title>Orb-weaving spider Araneus ventricosus genome elucidates the spidroin gene catalogue.</title>
        <authorList>
            <person name="Kono N."/>
            <person name="Nakamura H."/>
            <person name="Ohtoshi R."/>
            <person name="Moran D.A.P."/>
            <person name="Shinohara A."/>
            <person name="Yoshida Y."/>
            <person name="Fujiwara M."/>
            <person name="Mori M."/>
            <person name="Tomita M."/>
            <person name="Arakawa K."/>
        </authorList>
    </citation>
    <scope>NUCLEOTIDE SEQUENCE [LARGE SCALE GENOMIC DNA]</scope>
</reference>
<accession>A0A4Y2E5W5</accession>
<evidence type="ECO:0000313" key="2">
    <source>
        <dbReference type="Proteomes" id="UP000499080"/>
    </source>
</evidence>
<dbReference type="Proteomes" id="UP000499080">
    <property type="component" value="Unassembled WGS sequence"/>
</dbReference>
<dbReference type="AlphaFoldDB" id="A0A4Y2E5W5"/>
<name>A0A4Y2E5W5_ARAVE</name>
<proteinExistence type="predicted"/>
<gene>
    <name evidence="1" type="ORF">AVEN_217115_1</name>
</gene>
<dbReference type="EMBL" id="BGPR01000521">
    <property type="protein sequence ID" value="GBM24533.1"/>
    <property type="molecule type" value="Genomic_DNA"/>
</dbReference>
<protein>
    <submittedName>
        <fullName evidence="1">Uncharacterized protein</fullName>
    </submittedName>
</protein>
<organism evidence="1 2">
    <name type="scientific">Araneus ventricosus</name>
    <name type="common">Orbweaver spider</name>
    <name type="synonym">Epeira ventricosa</name>
    <dbReference type="NCBI Taxonomy" id="182803"/>
    <lineage>
        <taxon>Eukaryota</taxon>
        <taxon>Metazoa</taxon>
        <taxon>Ecdysozoa</taxon>
        <taxon>Arthropoda</taxon>
        <taxon>Chelicerata</taxon>
        <taxon>Arachnida</taxon>
        <taxon>Araneae</taxon>
        <taxon>Araneomorphae</taxon>
        <taxon>Entelegynae</taxon>
        <taxon>Araneoidea</taxon>
        <taxon>Araneidae</taxon>
        <taxon>Araneus</taxon>
    </lineage>
</organism>
<sequence>MENEGLFATMQEKHVAQVTETILLIWIINTSRQQSTSNNSNSTFNSAQLTDFPARTADETPKSLQSVNTLLLNTTRRLTAYYLAQRIKLQEGIRTAEAISVDQHSLPHDPSPLFI</sequence>
<keyword evidence="2" id="KW-1185">Reference proteome</keyword>
<comment type="caution">
    <text evidence="1">The sequence shown here is derived from an EMBL/GenBank/DDBJ whole genome shotgun (WGS) entry which is preliminary data.</text>
</comment>
<evidence type="ECO:0000313" key="1">
    <source>
        <dbReference type="EMBL" id="GBM24533.1"/>
    </source>
</evidence>